<accession>A0A0C1MHW2</accession>
<organism evidence="1 2">
    <name type="scientific">Pseudoalteromonas luteoviolacea</name>
    <dbReference type="NCBI Taxonomy" id="43657"/>
    <lineage>
        <taxon>Bacteria</taxon>
        <taxon>Pseudomonadati</taxon>
        <taxon>Pseudomonadota</taxon>
        <taxon>Gammaproteobacteria</taxon>
        <taxon>Alteromonadales</taxon>
        <taxon>Pseudoalteromonadaceae</taxon>
        <taxon>Pseudoalteromonas</taxon>
    </lineage>
</organism>
<name>A0A0C1MHW2_9GAMM</name>
<dbReference type="Proteomes" id="UP000031327">
    <property type="component" value="Unassembled WGS sequence"/>
</dbReference>
<protein>
    <submittedName>
        <fullName evidence="1">Uncharacterized protein</fullName>
    </submittedName>
</protein>
<evidence type="ECO:0000313" key="1">
    <source>
        <dbReference type="EMBL" id="KID56549.1"/>
    </source>
</evidence>
<sequence length="90" mass="10203">MGVWGVNINGSDSFADVYDGFFYIYNNGASPEYACSKVKESFPEYFKDFEDSNNSWFAIAYAQWETKSLKQSVYGKALSFIKSGSDFILL</sequence>
<dbReference type="AlphaFoldDB" id="A0A0C1MHW2"/>
<evidence type="ECO:0000313" key="2">
    <source>
        <dbReference type="Proteomes" id="UP000031327"/>
    </source>
</evidence>
<reference evidence="1 2" key="1">
    <citation type="submission" date="2014-12" db="EMBL/GenBank/DDBJ databases">
        <title>Draft Genome Sequence of Pseudoalteromonas luteoviolacea HI1.</title>
        <authorList>
            <person name="Asahina A.Y."/>
            <person name="Hadfield M.G."/>
        </authorList>
    </citation>
    <scope>NUCLEOTIDE SEQUENCE [LARGE SCALE GENOMIC DNA]</scope>
    <source>
        <strain evidence="1 2">HI1</strain>
    </source>
</reference>
<gene>
    <name evidence="1" type="ORF">JF50_11440</name>
</gene>
<dbReference type="EMBL" id="JWIC01000006">
    <property type="protein sequence ID" value="KID56549.1"/>
    <property type="molecule type" value="Genomic_DNA"/>
</dbReference>
<comment type="caution">
    <text evidence="1">The sequence shown here is derived from an EMBL/GenBank/DDBJ whole genome shotgun (WGS) entry which is preliminary data.</text>
</comment>
<proteinExistence type="predicted"/>